<dbReference type="CDD" id="cd04171">
    <property type="entry name" value="SelB"/>
    <property type="match status" value="1"/>
</dbReference>
<dbReference type="InterPro" id="IPR004161">
    <property type="entry name" value="EFTu-like_2"/>
</dbReference>
<dbReference type="GO" id="GO:0005829">
    <property type="term" value="C:cytosol"/>
    <property type="evidence" value="ECO:0007669"/>
    <property type="project" value="TreeGrafter"/>
</dbReference>
<dbReference type="EMBL" id="FXTI01000002">
    <property type="protein sequence ID" value="SMO49713.1"/>
    <property type="molecule type" value="Genomic_DNA"/>
</dbReference>
<keyword evidence="4" id="KW-0547">Nucleotide-binding</keyword>
<dbReference type="CDD" id="cd15491">
    <property type="entry name" value="selB_III"/>
    <property type="match status" value="1"/>
</dbReference>
<dbReference type="GO" id="GO:0003924">
    <property type="term" value="F:GTPase activity"/>
    <property type="evidence" value="ECO:0007669"/>
    <property type="project" value="InterPro"/>
</dbReference>
<dbReference type="AlphaFoldDB" id="A0A521BRH0"/>
<dbReference type="Pfam" id="PF00009">
    <property type="entry name" value="GTP_EFTU"/>
    <property type="match status" value="1"/>
</dbReference>
<dbReference type="InterPro" id="IPR015190">
    <property type="entry name" value="Elong_fac_SelB-wing-hlx_typ-2"/>
</dbReference>
<dbReference type="InterPro" id="IPR005225">
    <property type="entry name" value="Small_GTP-bd"/>
</dbReference>
<dbReference type="GO" id="GO:0003723">
    <property type="term" value="F:RNA binding"/>
    <property type="evidence" value="ECO:0007669"/>
    <property type="project" value="InterPro"/>
</dbReference>
<dbReference type="InterPro" id="IPR050055">
    <property type="entry name" value="EF-Tu_GTPase"/>
</dbReference>
<dbReference type="NCBIfam" id="TIGR00475">
    <property type="entry name" value="selB"/>
    <property type="match status" value="1"/>
</dbReference>
<dbReference type="GO" id="GO:0003746">
    <property type="term" value="F:translation elongation factor activity"/>
    <property type="evidence" value="ECO:0007669"/>
    <property type="project" value="UniProtKB-KW"/>
</dbReference>
<dbReference type="PROSITE" id="PS51722">
    <property type="entry name" value="G_TR_2"/>
    <property type="match status" value="1"/>
</dbReference>
<dbReference type="Gene3D" id="1.10.10.10">
    <property type="entry name" value="Winged helix-like DNA-binding domain superfamily/Winged helix DNA-binding domain"/>
    <property type="match status" value="1"/>
</dbReference>
<dbReference type="Pfam" id="PF03144">
    <property type="entry name" value="GTP_EFTU_D2"/>
    <property type="match status" value="1"/>
</dbReference>
<evidence type="ECO:0000256" key="4">
    <source>
        <dbReference type="ARBA" id="ARBA00022741"/>
    </source>
</evidence>
<evidence type="ECO:0000256" key="2">
    <source>
        <dbReference type="ARBA" id="ARBA00015953"/>
    </source>
</evidence>
<dbReference type="InterPro" id="IPR036390">
    <property type="entry name" value="WH_DNA-bd_sf"/>
</dbReference>
<evidence type="ECO:0000259" key="9">
    <source>
        <dbReference type="PROSITE" id="PS51722"/>
    </source>
</evidence>
<dbReference type="InterPro" id="IPR009000">
    <property type="entry name" value="Transl_B-barrel_sf"/>
</dbReference>
<dbReference type="InterPro" id="IPR009001">
    <property type="entry name" value="Transl_elong_EF1A/Init_IF2_C"/>
</dbReference>
<dbReference type="InterPro" id="IPR015191">
    <property type="entry name" value="SelB_WHD4"/>
</dbReference>
<keyword evidence="5" id="KW-0648">Protein biosynthesis</keyword>
<evidence type="ECO:0000313" key="10">
    <source>
        <dbReference type="EMBL" id="SMO49713.1"/>
    </source>
</evidence>
<feature type="domain" description="Tr-type G" evidence="9">
    <location>
        <begin position="3"/>
        <end position="173"/>
    </location>
</feature>
<comment type="function">
    <text evidence="7">Translation factor necessary for the incorporation of selenocysteine into proteins. It probably replaces EF-Tu for the insertion of selenocysteine directed by the UGA codon. SelB binds GTP and GDP.</text>
</comment>
<dbReference type="CDD" id="cd03696">
    <property type="entry name" value="SelB_II"/>
    <property type="match status" value="1"/>
</dbReference>
<evidence type="ECO:0000256" key="8">
    <source>
        <dbReference type="ARBA" id="ARBA00031615"/>
    </source>
</evidence>
<dbReference type="PANTHER" id="PTHR43721:SF22">
    <property type="entry name" value="ELONGATION FACTOR TU, MITOCHONDRIAL"/>
    <property type="match status" value="1"/>
</dbReference>
<protein>
    <recommendedName>
        <fullName evidence="2">Selenocysteine-specific elongation factor</fullName>
    </recommendedName>
    <alternativeName>
        <fullName evidence="8">SelB translation factor</fullName>
    </alternativeName>
</protein>
<evidence type="ECO:0000256" key="5">
    <source>
        <dbReference type="ARBA" id="ARBA00022917"/>
    </source>
</evidence>
<dbReference type="PANTHER" id="PTHR43721">
    <property type="entry name" value="ELONGATION FACTOR TU-RELATED"/>
    <property type="match status" value="1"/>
</dbReference>
<dbReference type="GO" id="GO:0005525">
    <property type="term" value="F:GTP binding"/>
    <property type="evidence" value="ECO:0007669"/>
    <property type="project" value="UniProtKB-KW"/>
</dbReference>
<dbReference type="Pfam" id="PF09107">
    <property type="entry name" value="WHD_3rd_SelB"/>
    <property type="match status" value="1"/>
</dbReference>
<comment type="subcellular location">
    <subcellularLocation>
        <location evidence="1">Cytoplasm</location>
    </subcellularLocation>
</comment>
<evidence type="ECO:0000256" key="7">
    <source>
        <dbReference type="ARBA" id="ARBA00025526"/>
    </source>
</evidence>
<evidence type="ECO:0000313" key="11">
    <source>
        <dbReference type="Proteomes" id="UP000315636"/>
    </source>
</evidence>
<dbReference type="RefSeq" id="WP_185956038.1">
    <property type="nucleotide sequence ID" value="NZ_FXTI01000002.1"/>
</dbReference>
<dbReference type="SUPFAM" id="SSF46785">
    <property type="entry name" value="Winged helix' DNA-binding domain"/>
    <property type="match status" value="2"/>
</dbReference>
<reference evidence="10 11" key="1">
    <citation type="submission" date="2017-05" db="EMBL/GenBank/DDBJ databases">
        <authorList>
            <person name="Varghese N."/>
            <person name="Submissions S."/>
        </authorList>
    </citation>
    <scope>NUCLEOTIDE SEQUENCE [LARGE SCALE GENOMIC DNA]</scope>
    <source>
        <strain evidence="10 11">DSM 45474</strain>
    </source>
</reference>
<keyword evidence="10" id="KW-0251">Elongation factor</keyword>
<dbReference type="Gene3D" id="3.40.50.300">
    <property type="entry name" value="P-loop containing nucleotide triphosphate hydrolases"/>
    <property type="match status" value="1"/>
</dbReference>
<dbReference type="InterPro" id="IPR000795">
    <property type="entry name" value="T_Tr_GTP-bd_dom"/>
</dbReference>
<evidence type="ECO:0000256" key="6">
    <source>
        <dbReference type="ARBA" id="ARBA00023134"/>
    </source>
</evidence>
<evidence type="ECO:0000256" key="3">
    <source>
        <dbReference type="ARBA" id="ARBA00022490"/>
    </source>
</evidence>
<dbReference type="SUPFAM" id="SSF50465">
    <property type="entry name" value="EF-Tu/eEF-1alpha/eIF2-gamma C-terminal domain"/>
    <property type="match status" value="1"/>
</dbReference>
<dbReference type="InterPro" id="IPR027417">
    <property type="entry name" value="P-loop_NTPase"/>
</dbReference>
<name>A0A521BRH0_9BACL</name>
<evidence type="ECO:0000256" key="1">
    <source>
        <dbReference type="ARBA" id="ARBA00004496"/>
    </source>
</evidence>
<keyword evidence="11" id="KW-1185">Reference proteome</keyword>
<keyword evidence="6" id="KW-0342">GTP-binding</keyword>
<sequence>MVKKQIVLGTAGHIDHGKTMLTQALTGVNTDRLKEEKERNISIEPGYASLILPSGCNVSIVDVPGHERFIRQMVSGVAGIDFVLLIVAADDGVMPQTREHLSILQFLGIENGMIVLSKIDRADPELLPIIEDELKQTVKGTFLENTPVLKTSSITGEGITEVIQMLDQQLRYVKERENKAPFRLPIDRAFTVKGAGTVVTGTVQSGSVTAGDELEILPGGHRAKIRQAQVHGKAVSSVYAGQRAALNLTGVKHQDLFRGQTIIQPGTWSSVNRIDIRAVSLPDLGFSIRHRSRLKLLIGTAEVFADLILYDRKEWNPGEEIYATLILLRPVIALRGDRFILRRPTPATTIGGGEVVDSQAPRRKIHPMAAKDIQISFSAKLPDRILNALNQTSCLNVTTLARQLGENSEQIYQSLKPLEKEGEIISIGSAYISFDILSKIEKDITDWLISFHRNHPMHEGIPKAEWIARFLSTFSTQEINQLLQLWERRNLLRQNGDTIALASFTPAIPNQWKQPTEKLLNRLRREDLTPTEWSRLLLETGIPESIGADILGYLIRRETLYPLTDDLFLHRESFVAAVTKVKDWIEHKGALTMQHAKNLFGLSRKYLVPLLERMDQEEITKRQGNQRILIKEKKAPE</sequence>
<dbReference type="Pfam" id="PF09106">
    <property type="entry name" value="WHD_2nd_SelB"/>
    <property type="match status" value="1"/>
</dbReference>
<dbReference type="InterPro" id="IPR004535">
    <property type="entry name" value="Transl_elong_SelB"/>
</dbReference>
<keyword evidence="3" id="KW-0963">Cytoplasm</keyword>
<organism evidence="10 11">
    <name type="scientific">Melghirimyces algeriensis</name>
    <dbReference type="NCBI Taxonomy" id="910412"/>
    <lineage>
        <taxon>Bacteria</taxon>
        <taxon>Bacillati</taxon>
        <taxon>Bacillota</taxon>
        <taxon>Bacilli</taxon>
        <taxon>Bacillales</taxon>
        <taxon>Thermoactinomycetaceae</taxon>
        <taxon>Melghirimyces</taxon>
    </lineage>
</organism>
<dbReference type="Gene3D" id="1.10.10.2770">
    <property type="match status" value="1"/>
</dbReference>
<dbReference type="GO" id="GO:0001514">
    <property type="term" value="P:selenocysteine incorporation"/>
    <property type="evidence" value="ECO:0007669"/>
    <property type="project" value="InterPro"/>
</dbReference>
<dbReference type="SUPFAM" id="SSF52540">
    <property type="entry name" value="P-loop containing nucleoside triphosphate hydrolases"/>
    <property type="match status" value="1"/>
</dbReference>
<proteinExistence type="predicted"/>
<dbReference type="Pfam" id="PF25461">
    <property type="entry name" value="Beta-barrel_SelB"/>
    <property type="match status" value="1"/>
</dbReference>
<dbReference type="Proteomes" id="UP000315636">
    <property type="component" value="Unassembled WGS sequence"/>
</dbReference>
<dbReference type="Gene3D" id="2.40.30.10">
    <property type="entry name" value="Translation factors"/>
    <property type="match status" value="1"/>
</dbReference>
<dbReference type="PRINTS" id="PR00315">
    <property type="entry name" value="ELONGATNFCT"/>
</dbReference>
<dbReference type="InterPro" id="IPR036388">
    <property type="entry name" value="WH-like_DNA-bd_sf"/>
</dbReference>
<dbReference type="InterPro" id="IPR057335">
    <property type="entry name" value="Beta-barrel_SelB"/>
</dbReference>
<dbReference type="NCBIfam" id="TIGR00231">
    <property type="entry name" value="small_GTP"/>
    <property type="match status" value="1"/>
</dbReference>
<dbReference type="SUPFAM" id="SSF50447">
    <property type="entry name" value="Translation proteins"/>
    <property type="match status" value="1"/>
</dbReference>
<gene>
    <name evidence="10" type="ORF">SAMN06264849_102339</name>
</gene>
<accession>A0A521BRH0</accession>